<evidence type="ECO:0000256" key="3">
    <source>
        <dbReference type="ARBA" id="ARBA00006218"/>
    </source>
</evidence>
<keyword evidence="7" id="KW-0333">Golgi apparatus</keyword>
<organism evidence="9 10">
    <name type="scientific">Reticulomyxa filosa</name>
    <dbReference type="NCBI Taxonomy" id="46433"/>
    <lineage>
        <taxon>Eukaryota</taxon>
        <taxon>Sar</taxon>
        <taxon>Rhizaria</taxon>
        <taxon>Retaria</taxon>
        <taxon>Foraminifera</taxon>
        <taxon>Monothalamids</taxon>
        <taxon>Reticulomyxidae</taxon>
        <taxon>Reticulomyxa</taxon>
    </lineage>
</organism>
<evidence type="ECO:0000256" key="6">
    <source>
        <dbReference type="ARBA" id="ARBA00022892"/>
    </source>
</evidence>
<sequence length="243" mass="26873">MMNAELVTSDVSSQPQSYSTTSGVEYPSTSAPSLGMGSGGTAPPFVGNTFSQSSAIGSTSNKKQSIFDDDLNAHMNKSVSLSAFSHLFCGLLQYCREGIKDVGTLENRLSGIGYQIGIKQLELITHRLRPMKRETNHVSMLEFITKDCWKHIFGRLADGLEQSMQNDNEFFIVDHKPVTNRFVSLPPDMVTFNPASFIAGIIHGMLESAGFKCNVIALDQESDNESKRPKRTLFIVQFKNLHK</sequence>
<evidence type="ECO:0000313" key="9">
    <source>
        <dbReference type="EMBL" id="ETO29546.1"/>
    </source>
</evidence>
<dbReference type="PANTHER" id="PTHR20902">
    <property type="entry name" value="41-2 PROTEIN ANTIGEN-RELATED"/>
    <property type="match status" value="1"/>
</dbReference>
<name>X6NU62_RETFI</name>
<dbReference type="GO" id="GO:0005783">
    <property type="term" value="C:endoplasmic reticulum"/>
    <property type="evidence" value="ECO:0007669"/>
    <property type="project" value="UniProtKB-SubCell"/>
</dbReference>
<evidence type="ECO:0000256" key="7">
    <source>
        <dbReference type="ARBA" id="ARBA00023034"/>
    </source>
</evidence>
<evidence type="ECO:0000256" key="8">
    <source>
        <dbReference type="SAM" id="MobiDB-lite"/>
    </source>
</evidence>
<dbReference type="OrthoDB" id="10254842at2759"/>
<dbReference type="InterPro" id="IPR016696">
    <property type="entry name" value="TRAPP-I_su5"/>
</dbReference>
<evidence type="ECO:0000256" key="2">
    <source>
        <dbReference type="ARBA" id="ARBA00004555"/>
    </source>
</evidence>
<dbReference type="Pfam" id="PF04051">
    <property type="entry name" value="TRAPP"/>
    <property type="match status" value="1"/>
</dbReference>
<keyword evidence="4" id="KW-0813">Transport</keyword>
<feature type="region of interest" description="Disordered" evidence="8">
    <location>
        <begin position="1"/>
        <end position="38"/>
    </location>
</feature>
<evidence type="ECO:0000313" key="10">
    <source>
        <dbReference type="Proteomes" id="UP000023152"/>
    </source>
</evidence>
<dbReference type="GO" id="GO:1990070">
    <property type="term" value="C:TRAPPI protein complex"/>
    <property type="evidence" value="ECO:0007669"/>
    <property type="project" value="TreeGrafter"/>
</dbReference>
<comment type="subcellular location">
    <subcellularLocation>
        <location evidence="1">Endoplasmic reticulum</location>
    </subcellularLocation>
    <subcellularLocation>
        <location evidence="2">Golgi apparatus</location>
    </subcellularLocation>
</comment>
<dbReference type="InterPro" id="IPR024096">
    <property type="entry name" value="NO_sig/Golgi_transp_ligand-bd"/>
</dbReference>
<dbReference type="PANTHER" id="PTHR20902:SF0">
    <property type="entry name" value="TRAFFICKING PROTEIN PARTICLE COMPLEX SUBUNIT 5"/>
    <property type="match status" value="1"/>
</dbReference>
<keyword evidence="10" id="KW-1185">Reference proteome</keyword>
<dbReference type="Proteomes" id="UP000023152">
    <property type="component" value="Unassembled WGS sequence"/>
</dbReference>
<dbReference type="AlphaFoldDB" id="X6NU62"/>
<feature type="compositionally biased region" description="Polar residues" evidence="8">
    <location>
        <begin position="9"/>
        <end position="32"/>
    </location>
</feature>
<protein>
    <recommendedName>
        <fullName evidence="11">Trafficking protein particle complex subunit</fullName>
    </recommendedName>
</protein>
<dbReference type="CDD" id="cd14943">
    <property type="entry name" value="TRAPPC5_Trs31"/>
    <property type="match status" value="1"/>
</dbReference>
<accession>X6NU62</accession>
<proteinExistence type="inferred from homology"/>
<dbReference type="GO" id="GO:1990071">
    <property type="term" value="C:TRAPPII protein complex"/>
    <property type="evidence" value="ECO:0007669"/>
    <property type="project" value="TreeGrafter"/>
</dbReference>
<evidence type="ECO:0008006" key="11">
    <source>
        <dbReference type="Google" id="ProtNLM"/>
    </source>
</evidence>
<dbReference type="EMBL" id="ASPP01005992">
    <property type="protein sequence ID" value="ETO29546.1"/>
    <property type="molecule type" value="Genomic_DNA"/>
</dbReference>
<keyword evidence="5" id="KW-0256">Endoplasmic reticulum</keyword>
<evidence type="ECO:0000256" key="4">
    <source>
        <dbReference type="ARBA" id="ARBA00022448"/>
    </source>
</evidence>
<dbReference type="InterPro" id="IPR007194">
    <property type="entry name" value="TRAPP_component"/>
</dbReference>
<keyword evidence="6" id="KW-0931">ER-Golgi transport</keyword>
<evidence type="ECO:0000256" key="1">
    <source>
        <dbReference type="ARBA" id="ARBA00004240"/>
    </source>
</evidence>
<dbReference type="OMA" id="YMVKFDD"/>
<dbReference type="GO" id="GO:1990072">
    <property type="term" value="C:TRAPPIII protein complex"/>
    <property type="evidence" value="ECO:0007669"/>
    <property type="project" value="TreeGrafter"/>
</dbReference>
<evidence type="ECO:0000256" key="5">
    <source>
        <dbReference type="ARBA" id="ARBA00022824"/>
    </source>
</evidence>
<reference evidence="9 10" key="1">
    <citation type="journal article" date="2013" name="Curr. Biol.">
        <title>The Genome of the Foraminiferan Reticulomyxa filosa.</title>
        <authorList>
            <person name="Glockner G."/>
            <person name="Hulsmann N."/>
            <person name="Schleicher M."/>
            <person name="Noegel A.A."/>
            <person name="Eichinger L."/>
            <person name="Gallinger C."/>
            <person name="Pawlowski J."/>
            <person name="Sierra R."/>
            <person name="Euteneuer U."/>
            <person name="Pillet L."/>
            <person name="Moustafa A."/>
            <person name="Platzer M."/>
            <person name="Groth M."/>
            <person name="Szafranski K."/>
            <person name="Schliwa M."/>
        </authorList>
    </citation>
    <scope>NUCLEOTIDE SEQUENCE [LARGE SCALE GENOMIC DNA]</scope>
</reference>
<comment type="similarity">
    <text evidence="3">Belongs to the TRAPP small subunits family. BET3 subfamily.</text>
</comment>
<dbReference type="Gene3D" id="3.30.1380.20">
    <property type="entry name" value="Trafficking protein particle complex subunit 3"/>
    <property type="match status" value="1"/>
</dbReference>
<comment type="caution">
    <text evidence="9">The sequence shown here is derived from an EMBL/GenBank/DDBJ whole genome shotgun (WGS) entry which is preliminary data.</text>
</comment>
<gene>
    <name evidence="9" type="ORF">RFI_07573</name>
</gene>
<dbReference type="SUPFAM" id="SSF111126">
    <property type="entry name" value="Ligand-binding domain in the NO signalling and Golgi transport"/>
    <property type="match status" value="1"/>
</dbReference>
<dbReference type="GO" id="GO:0006888">
    <property type="term" value="P:endoplasmic reticulum to Golgi vesicle-mediated transport"/>
    <property type="evidence" value="ECO:0007669"/>
    <property type="project" value="TreeGrafter"/>
</dbReference>